<evidence type="ECO:0000256" key="1">
    <source>
        <dbReference type="ARBA" id="ARBA00023172"/>
    </source>
</evidence>
<organism evidence="2 3">
    <name type="scientific">Aquibium carbonis</name>
    <dbReference type="NCBI Taxonomy" id="2495581"/>
    <lineage>
        <taxon>Bacteria</taxon>
        <taxon>Pseudomonadati</taxon>
        <taxon>Pseudomonadota</taxon>
        <taxon>Alphaproteobacteria</taxon>
        <taxon>Hyphomicrobiales</taxon>
        <taxon>Phyllobacteriaceae</taxon>
        <taxon>Aquibium</taxon>
    </lineage>
</organism>
<dbReference type="InterPro" id="IPR011010">
    <property type="entry name" value="DNA_brk_join_enz"/>
</dbReference>
<name>A0A3S0FZN9_9HYPH</name>
<dbReference type="Gene3D" id="1.10.443.10">
    <property type="entry name" value="Intergrase catalytic core"/>
    <property type="match status" value="1"/>
</dbReference>
<dbReference type="InterPro" id="IPR013762">
    <property type="entry name" value="Integrase-like_cat_sf"/>
</dbReference>
<comment type="caution">
    <text evidence="2">The sequence shown here is derived from an EMBL/GenBank/DDBJ whole genome shotgun (WGS) entry which is preliminary data.</text>
</comment>
<dbReference type="GO" id="GO:0015074">
    <property type="term" value="P:DNA integration"/>
    <property type="evidence" value="ECO:0007669"/>
    <property type="project" value="InterPro"/>
</dbReference>
<keyword evidence="1" id="KW-0233">DNA recombination</keyword>
<dbReference type="EMBL" id="RWKW01000142">
    <property type="protein sequence ID" value="RST80583.1"/>
    <property type="molecule type" value="Genomic_DNA"/>
</dbReference>
<dbReference type="GO" id="GO:0003677">
    <property type="term" value="F:DNA binding"/>
    <property type="evidence" value="ECO:0007669"/>
    <property type="project" value="InterPro"/>
</dbReference>
<evidence type="ECO:0000313" key="3">
    <source>
        <dbReference type="Proteomes" id="UP000278398"/>
    </source>
</evidence>
<dbReference type="AlphaFoldDB" id="A0A3S0FZN9"/>
<dbReference type="OrthoDB" id="8243411at2"/>
<sequence>MPEDIGGSPARTLRIGLGPLTARQARVKAELLAALARIRFEQIRTARMQDCQSDDDGGDVSPEMAAAEVKGYLMAMKSLLEGAPPPTPPHQEPGFAGIRGLVALNRELAKGSEGNPLIVDNAEMLKAQSIARIRETVDLVQGIRKMAPQPCPDDIPATLTADPGTTPVRPPDAAKPFSGDLPLKQTTVLVQGAAVSDREQASPVRIHRDENGKIIPAFRLDRRRVARKPSDLPPLSEVAEEYFAAREVKLGEGHKDIKTARMRLGIFLDLIGDHPVDTYTAADLQAYIALMTHWPAQDRHRPSDKSPREILAANADLRFKPLKRSALEDGYVTTARSIIRYKMTEYEYPDPFLNARLNYPETAAPKQSTEPLSSEQKSRIFRTGVEGGLLDEAILPLLGDLTGRRLGLLVHLQGSDVREKYPGVFVAQTSGIVLTADGVWRRVPIKTDQSTTFFILHDFLREIGFVDWALAKGQTSLFPELTHLADPSKSASSYMQRLFKKAGVQGNGREVFHSLRGGHIDFLRDAKVDSRDRRLQAGHKIENEHDLYGFRAITEDRAFEIAHATLDRRVDYSMFRSLDFERLAQGKRTRGRRPKPGGQR</sequence>
<reference evidence="2 3" key="1">
    <citation type="submission" date="2018-12" db="EMBL/GenBank/DDBJ databases">
        <title>Mesorhizobium carbonis sp. nov., isolated from coal mine water.</title>
        <authorList>
            <person name="Xin W."/>
            <person name="Xu Z."/>
            <person name="Xiang F."/>
            <person name="Zhang J."/>
            <person name="Xi L."/>
            <person name="Liu J."/>
        </authorList>
    </citation>
    <scope>NUCLEOTIDE SEQUENCE [LARGE SCALE GENOMIC DNA]</scope>
    <source>
        <strain evidence="2 3">B2.3</strain>
    </source>
</reference>
<dbReference type="Proteomes" id="UP000278398">
    <property type="component" value="Unassembled WGS sequence"/>
</dbReference>
<dbReference type="SUPFAM" id="SSF56349">
    <property type="entry name" value="DNA breaking-rejoining enzymes"/>
    <property type="match status" value="1"/>
</dbReference>
<proteinExistence type="predicted"/>
<accession>A0A3S0FZN9</accession>
<dbReference type="RefSeq" id="WP_126702562.1">
    <property type="nucleotide sequence ID" value="NZ_RWKW01000142.1"/>
</dbReference>
<dbReference type="GO" id="GO:0006310">
    <property type="term" value="P:DNA recombination"/>
    <property type="evidence" value="ECO:0007669"/>
    <property type="project" value="UniProtKB-KW"/>
</dbReference>
<gene>
    <name evidence="2" type="ORF">EJC49_24575</name>
</gene>
<keyword evidence="3" id="KW-1185">Reference proteome</keyword>
<protein>
    <recommendedName>
        <fullName evidence="4">Phage integrase family protein</fullName>
    </recommendedName>
</protein>
<evidence type="ECO:0008006" key="4">
    <source>
        <dbReference type="Google" id="ProtNLM"/>
    </source>
</evidence>
<evidence type="ECO:0000313" key="2">
    <source>
        <dbReference type="EMBL" id="RST80583.1"/>
    </source>
</evidence>